<dbReference type="GO" id="GO:0003995">
    <property type="term" value="F:acyl-CoA dehydrogenase activity"/>
    <property type="evidence" value="ECO:0007669"/>
    <property type="project" value="InterPro"/>
</dbReference>
<dbReference type="FunFam" id="1.20.140.10:FF:000001">
    <property type="entry name" value="Acyl-CoA dehydrogenase"/>
    <property type="match status" value="1"/>
</dbReference>
<keyword evidence="4 6" id="KW-0274">FAD</keyword>
<dbReference type="PROSITE" id="PS00073">
    <property type="entry name" value="ACYL_COA_DH_2"/>
    <property type="match status" value="1"/>
</dbReference>
<protein>
    <submittedName>
        <fullName evidence="10">Acyl-CoA dehydrogenase</fullName>
    </submittedName>
</protein>
<dbReference type="Pfam" id="PF02770">
    <property type="entry name" value="Acyl-CoA_dh_M"/>
    <property type="match status" value="1"/>
</dbReference>
<sequence>MNFGIPRTLYDDVHEQFRDTVVRFIQSEVLAHYEAWEDAGRTPREIWKRAGEIGILGTSVPEAYGGMGGDFLFDAIVLEELGRFGVAAPAWDMHAYIIAPFITHFGTEAQKCEWLPKMADGTLIASIGLTEPGGGSDLKELRTSAVRRGDSYVVNGAKTFITNGHIADRVLLATKTAPEAGAKGVTMLWVDLHSPGITRGKNLKKIGNKAQDTAELFFDNVEVPADCVIGSENEGWRVLMHGLVQERLVVAVRSAVIAEAAVDQTIEHVKQRKAFGNTVFDFQNTQFKLAEMASDVEVARPFVDRCIELHARGELDMVTAAKAKLWTTELADRVLDDCLQLHGGYGYVWEFPIARAWADARVHRIYAGTNEIMKYIIGRQL</sequence>
<dbReference type="SUPFAM" id="SSF56645">
    <property type="entry name" value="Acyl-CoA dehydrogenase NM domain-like"/>
    <property type="match status" value="1"/>
</dbReference>
<organism evidence="10 11">
    <name type="scientific">Nitratireductor arenosus</name>
    <dbReference type="NCBI Taxonomy" id="2682096"/>
    <lineage>
        <taxon>Bacteria</taxon>
        <taxon>Pseudomonadati</taxon>
        <taxon>Pseudomonadota</taxon>
        <taxon>Alphaproteobacteria</taxon>
        <taxon>Hyphomicrobiales</taxon>
        <taxon>Phyllobacteriaceae</taxon>
        <taxon>Nitratireductor</taxon>
    </lineage>
</organism>
<dbReference type="SUPFAM" id="SSF47203">
    <property type="entry name" value="Acyl-CoA dehydrogenase C-terminal domain-like"/>
    <property type="match status" value="1"/>
</dbReference>
<gene>
    <name evidence="10" type="ORF">GN330_04795</name>
</gene>
<dbReference type="PANTHER" id="PTHR43884:SF12">
    <property type="entry name" value="ISOVALERYL-COA DEHYDROGENASE, MITOCHONDRIAL-RELATED"/>
    <property type="match status" value="1"/>
</dbReference>
<comment type="caution">
    <text evidence="10">The sequence shown here is derived from an EMBL/GenBank/DDBJ whole genome shotgun (WGS) entry which is preliminary data.</text>
</comment>
<feature type="domain" description="Acyl-CoA dehydrogenase/oxidase N-terminal" evidence="9">
    <location>
        <begin position="13"/>
        <end position="121"/>
    </location>
</feature>
<proteinExistence type="inferred from homology"/>
<dbReference type="Pfam" id="PF00441">
    <property type="entry name" value="Acyl-CoA_dh_1"/>
    <property type="match status" value="1"/>
</dbReference>
<dbReference type="InterPro" id="IPR036250">
    <property type="entry name" value="AcylCo_DH-like_C"/>
</dbReference>
<dbReference type="InterPro" id="IPR006089">
    <property type="entry name" value="Acyl-CoA_DH_CS"/>
</dbReference>
<feature type="domain" description="Acyl-CoA oxidase/dehydrogenase middle" evidence="8">
    <location>
        <begin position="127"/>
        <end position="221"/>
    </location>
</feature>
<dbReference type="AlphaFoldDB" id="A0A844Q900"/>
<dbReference type="Pfam" id="PF02771">
    <property type="entry name" value="Acyl-CoA_dh_N"/>
    <property type="match status" value="1"/>
</dbReference>
<dbReference type="PANTHER" id="PTHR43884">
    <property type="entry name" value="ACYL-COA DEHYDROGENASE"/>
    <property type="match status" value="1"/>
</dbReference>
<dbReference type="Gene3D" id="1.10.540.10">
    <property type="entry name" value="Acyl-CoA dehydrogenase/oxidase, N-terminal domain"/>
    <property type="match status" value="1"/>
</dbReference>
<evidence type="ECO:0000259" key="9">
    <source>
        <dbReference type="Pfam" id="PF02771"/>
    </source>
</evidence>
<evidence type="ECO:0000256" key="2">
    <source>
        <dbReference type="ARBA" id="ARBA00009347"/>
    </source>
</evidence>
<evidence type="ECO:0000313" key="11">
    <source>
        <dbReference type="Proteomes" id="UP000463224"/>
    </source>
</evidence>
<dbReference type="EMBL" id="WPHG01000001">
    <property type="protein sequence ID" value="MVA96566.1"/>
    <property type="molecule type" value="Genomic_DNA"/>
</dbReference>
<dbReference type="InterPro" id="IPR009075">
    <property type="entry name" value="AcylCo_DH/oxidase_C"/>
</dbReference>
<comment type="cofactor">
    <cofactor evidence="1 6">
        <name>FAD</name>
        <dbReference type="ChEBI" id="CHEBI:57692"/>
    </cofactor>
</comment>
<evidence type="ECO:0000259" key="8">
    <source>
        <dbReference type="Pfam" id="PF02770"/>
    </source>
</evidence>
<name>A0A844Q900_9HYPH</name>
<dbReference type="InterPro" id="IPR006091">
    <property type="entry name" value="Acyl-CoA_Oxase/DH_mid-dom"/>
</dbReference>
<dbReference type="PIRSF" id="PIRSF016578">
    <property type="entry name" value="HsaA"/>
    <property type="match status" value="1"/>
</dbReference>
<dbReference type="InterPro" id="IPR046373">
    <property type="entry name" value="Acyl-CoA_Oxase/DH_mid-dom_sf"/>
</dbReference>
<evidence type="ECO:0000256" key="3">
    <source>
        <dbReference type="ARBA" id="ARBA00022630"/>
    </source>
</evidence>
<keyword evidence="5 6" id="KW-0560">Oxidoreductase</keyword>
<dbReference type="FunFam" id="2.40.110.10:FF:000002">
    <property type="entry name" value="Acyl-CoA dehydrogenase fadE12"/>
    <property type="match status" value="1"/>
</dbReference>
<evidence type="ECO:0000256" key="5">
    <source>
        <dbReference type="ARBA" id="ARBA00023002"/>
    </source>
</evidence>
<evidence type="ECO:0000256" key="4">
    <source>
        <dbReference type="ARBA" id="ARBA00022827"/>
    </source>
</evidence>
<dbReference type="GO" id="GO:0050660">
    <property type="term" value="F:flavin adenine dinucleotide binding"/>
    <property type="evidence" value="ECO:0007669"/>
    <property type="project" value="InterPro"/>
</dbReference>
<dbReference type="RefSeq" id="WP_156711496.1">
    <property type="nucleotide sequence ID" value="NZ_WPHG01000001.1"/>
</dbReference>
<dbReference type="Gene3D" id="1.20.140.10">
    <property type="entry name" value="Butyryl-CoA Dehydrogenase, subunit A, domain 3"/>
    <property type="match status" value="1"/>
</dbReference>
<dbReference type="InterPro" id="IPR037069">
    <property type="entry name" value="AcylCoA_DH/ox_N_sf"/>
</dbReference>
<accession>A0A844Q900</accession>
<evidence type="ECO:0000256" key="1">
    <source>
        <dbReference type="ARBA" id="ARBA00001974"/>
    </source>
</evidence>
<comment type="similarity">
    <text evidence="2 6">Belongs to the acyl-CoA dehydrogenase family.</text>
</comment>
<keyword evidence="11" id="KW-1185">Reference proteome</keyword>
<dbReference type="InterPro" id="IPR013786">
    <property type="entry name" value="AcylCoA_DH/ox_N"/>
</dbReference>
<keyword evidence="3 6" id="KW-0285">Flavoprotein</keyword>
<evidence type="ECO:0000259" key="7">
    <source>
        <dbReference type="Pfam" id="PF00441"/>
    </source>
</evidence>
<feature type="domain" description="Acyl-CoA dehydrogenase/oxidase C-terminal" evidence="7">
    <location>
        <begin position="233"/>
        <end position="381"/>
    </location>
</feature>
<evidence type="ECO:0000256" key="6">
    <source>
        <dbReference type="RuleBase" id="RU362125"/>
    </source>
</evidence>
<dbReference type="InterPro" id="IPR009100">
    <property type="entry name" value="AcylCoA_DH/oxidase_NM_dom_sf"/>
</dbReference>
<evidence type="ECO:0000313" key="10">
    <source>
        <dbReference type="EMBL" id="MVA96566.1"/>
    </source>
</evidence>
<dbReference type="Gene3D" id="2.40.110.10">
    <property type="entry name" value="Butyryl-CoA Dehydrogenase, subunit A, domain 2"/>
    <property type="match status" value="1"/>
</dbReference>
<reference evidence="10 11" key="1">
    <citation type="submission" date="2019-12" db="EMBL/GenBank/DDBJ databases">
        <title>Nitratireductor arenosus sp. nov., Isolated from sea sand, Jeju island, South Korea.</title>
        <authorList>
            <person name="Kim W."/>
        </authorList>
    </citation>
    <scope>NUCLEOTIDE SEQUENCE [LARGE SCALE GENOMIC DNA]</scope>
    <source>
        <strain evidence="10 11">CAU 1489</strain>
    </source>
</reference>
<dbReference type="Proteomes" id="UP000463224">
    <property type="component" value="Unassembled WGS sequence"/>
</dbReference>